<sequence>MSPNVSPHFFDLEPRHPFFRPLSPLLDVRDGLPAPHHRLATPVASFQVLTVLFCPRNE</sequence>
<evidence type="ECO:0000313" key="1">
    <source>
        <dbReference type="EMBL" id="KIO22171.1"/>
    </source>
</evidence>
<accession>A0A0C3QAZ5</accession>
<reference evidence="1 2" key="1">
    <citation type="submission" date="2014-04" db="EMBL/GenBank/DDBJ databases">
        <authorList>
            <consortium name="DOE Joint Genome Institute"/>
            <person name="Kuo A."/>
            <person name="Girlanda M."/>
            <person name="Perotto S."/>
            <person name="Kohler A."/>
            <person name="Nagy L.G."/>
            <person name="Floudas D."/>
            <person name="Copeland A."/>
            <person name="Barry K.W."/>
            <person name="Cichocki N."/>
            <person name="Veneault-Fourrey C."/>
            <person name="LaButti K."/>
            <person name="Lindquist E.A."/>
            <person name="Lipzen A."/>
            <person name="Lundell T."/>
            <person name="Morin E."/>
            <person name="Murat C."/>
            <person name="Sun H."/>
            <person name="Tunlid A."/>
            <person name="Henrissat B."/>
            <person name="Grigoriev I.V."/>
            <person name="Hibbett D.S."/>
            <person name="Martin F."/>
            <person name="Nordberg H.P."/>
            <person name="Cantor M.N."/>
            <person name="Hua S.X."/>
        </authorList>
    </citation>
    <scope>NUCLEOTIDE SEQUENCE [LARGE SCALE GENOMIC DNA]</scope>
    <source>
        <strain evidence="1 2">MUT 4182</strain>
    </source>
</reference>
<dbReference type="AlphaFoldDB" id="A0A0C3QAZ5"/>
<dbReference type="Proteomes" id="UP000054248">
    <property type="component" value="Unassembled WGS sequence"/>
</dbReference>
<proteinExistence type="predicted"/>
<protein>
    <submittedName>
        <fullName evidence="1">Uncharacterized protein</fullName>
    </submittedName>
</protein>
<keyword evidence="2" id="KW-1185">Reference proteome</keyword>
<evidence type="ECO:0000313" key="2">
    <source>
        <dbReference type="Proteomes" id="UP000054248"/>
    </source>
</evidence>
<dbReference type="HOGENOM" id="CLU_2980796_0_0_1"/>
<name>A0A0C3QAZ5_9AGAM</name>
<gene>
    <name evidence="1" type="ORF">M407DRAFT_245240</name>
</gene>
<organism evidence="1 2">
    <name type="scientific">Tulasnella calospora MUT 4182</name>
    <dbReference type="NCBI Taxonomy" id="1051891"/>
    <lineage>
        <taxon>Eukaryota</taxon>
        <taxon>Fungi</taxon>
        <taxon>Dikarya</taxon>
        <taxon>Basidiomycota</taxon>
        <taxon>Agaricomycotina</taxon>
        <taxon>Agaricomycetes</taxon>
        <taxon>Cantharellales</taxon>
        <taxon>Tulasnellaceae</taxon>
        <taxon>Tulasnella</taxon>
    </lineage>
</organism>
<reference evidence="2" key="2">
    <citation type="submission" date="2015-01" db="EMBL/GenBank/DDBJ databases">
        <title>Evolutionary Origins and Diversification of the Mycorrhizal Mutualists.</title>
        <authorList>
            <consortium name="DOE Joint Genome Institute"/>
            <consortium name="Mycorrhizal Genomics Consortium"/>
            <person name="Kohler A."/>
            <person name="Kuo A."/>
            <person name="Nagy L.G."/>
            <person name="Floudas D."/>
            <person name="Copeland A."/>
            <person name="Barry K.W."/>
            <person name="Cichocki N."/>
            <person name="Veneault-Fourrey C."/>
            <person name="LaButti K."/>
            <person name="Lindquist E.A."/>
            <person name="Lipzen A."/>
            <person name="Lundell T."/>
            <person name="Morin E."/>
            <person name="Murat C."/>
            <person name="Riley R."/>
            <person name="Ohm R."/>
            <person name="Sun H."/>
            <person name="Tunlid A."/>
            <person name="Henrissat B."/>
            <person name="Grigoriev I.V."/>
            <person name="Hibbett D.S."/>
            <person name="Martin F."/>
        </authorList>
    </citation>
    <scope>NUCLEOTIDE SEQUENCE [LARGE SCALE GENOMIC DNA]</scope>
    <source>
        <strain evidence="2">MUT 4182</strain>
    </source>
</reference>
<dbReference type="EMBL" id="KN823116">
    <property type="protein sequence ID" value="KIO22171.1"/>
    <property type="molecule type" value="Genomic_DNA"/>
</dbReference>